<dbReference type="Proteomes" id="UP000248214">
    <property type="component" value="Unassembled WGS sequence"/>
</dbReference>
<dbReference type="RefSeq" id="WP_110611305.1">
    <property type="nucleotide sequence ID" value="NZ_PDOD01000005.1"/>
</dbReference>
<keyword evidence="8" id="KW-1185">Reference proteome</keyword>
<protein>
    <submittedName>
        <fullName evidence="7">Aryl-phospho-beta-D-glucosidase</fullName>
    </submittedName>
</protein>
<dbReference type="PRINTS" id="PR00131">
    <property type="entry name" value="GLHYDRLASE1"/>
</dbReference>
<evidence type="ECO:0000256" key="5">
    <source>
        <dbReference type="RuleBase" id="RU003690"/>
    </source>
</evidence>
<comment type="caution">
    <text evidence="7">The sequence shown here is derived from an EMBL/GenBank/DDBJ whole genome shotgun (WGS) entry which is preliminary data.</text>
</comment>
<dbReference type="GO" id="GO:0016052">
    <property type="term" value="P:carbohydrate catabolic process"/>
    <property type="evidence" value="ECO:0007669"/>
    <property type="project" value="TreeGrafter"/>
</dbReference>
<comment type="similarity">
    <text evidence="1 5">Belongs to the glycosyl hydrolase 1 family.</text>
</comment>
<dbReference type="AlphaFoldDB" id="A0A323TH57"/>
<accession>A0A323TH57</accession>
<organism evidence="7 8">
    <name type="scientific">Salipaludibacillus keqinensis</name>
    <dbReference type="NCBI Taxonomy" id="2045207"/>
    <lineage>
        <taxon>Bacteria</taxon>
        <taxon>Bacillati</taxon>
        <taxon>Bacillota</taxon>
        <taxon>Bacilli</taxon>
        <taxon>Bacillales</taxon>
        <taxon>Bacillaceae</taxon>
    </lineage>
</organism>
<dbReference type="InterPro" id="IPR018120">
    <property type="entry name" value="Glyco_hydro_1_AS"/>
</dbReference>
<proteinExistence type="inferred from homology"/>
<dbReference type="InterPro" id="IPR017853">
    <property type="entry name" value="GH"/>
</dbReference>
<evidence type="ECO:0000256" key="1">
    <source>
        <dbReference type="ARBA" id="ARBA00010838"/>
    </source>
</evidence>
<reference evidence="7 8" key="1">
    <citation type="submission" date="2017-10" db="EMBL/GenBank/DDBJ databases">
        <title>Bacillus sp. nov., a halophilic bacterium isolated from a Keqin Lake.</title>
        <authorList>
            <person name="Wang H."/>
        </authorList>
    </citation>
    <scope>NUCLEOTIDE SEQUENCE [LARGE SCALE GENOMIC DNA]</scope>
    <source>
        <strain evidence="7 8">KQ-12</strain>
    </source>
</reference>
<dbReference type="InterPro" id="IPR033132">
    <property type="entry name" value="GH_1_N_CS"/>
</dbReference>
<evidence type="ECO:0000256" key="6">
    <source>
        <dbReference type="RuleBase" id="RU004468"/>
    </source>
</evidence>
<dbReference type="Gene3D" id="3.20.20.80">
    <property type="entry name" value="Glycosidases"/>
    <property type="match status" value="1"/>
</dbReference>
<dbReference type="Pfam" id="PF00232">
    <property type="entry name" value="Glyco_hydro_1"/>
    <property type="match status" value="1"/>
</dbReference>
<dbReference type="PANTHER" id="PTHR10353">
    <property type="entry name" value="GLYCOSYL HYDROLASE"/>
    <property type="match status" value="1"/>
</dbReference>
<dbReference type="SUPFAM" id="SSF51445">
    <property type="entry name" value="(Trans)glycosidases"/>
    <property type="match status" value="1"/>
</dbReference>
<evidence type="ECO:0000256" key="2">
    <source>
        <dbReference type="ARBA" id="ARBA00022801"/>
    </source>
</evidence>
<keyword evidence="3 6" id="KW-0326">Glycosidase</keyword>
<evidence type="ECO:0000313" key="7">
    <source>
        <dbReference type="EMBL" id="PYZ91913.1"/>
    </source>
</evidence>
<dbReference type="PROSITE" id="PS00572">
    <property type="entry name" value="GLYCOSYL_HYDROL_F1_1"/>
    <property type="match status" value="1"/>
</dbReference>
<dbReference type="PROSITE" id="PS00653">
    <property type="entry name" value="GLYCOSYL_HYDROL_F1_2"/>
    <property type="match status" value="1"/>
</dbReference>
<evidence type="ECO:0000313" key="8">
    <source>
        <dbReference type="Proteomes" id="UP000248214"/>
    </source>
</evidence>
<sequence length="483" mass="55610">MFHKHIQPFPQNFLWGSASAAYQIEGAWNEDGKGPSVWDTYTKKEGTTYKNTNGDIAVDHYHRFEEDVNLMAEMGLKAYRFSVAWSRIFPTGKGEMNEEGLKFYDRLIDLLLEKQIEPIITVYHWDLPQALMDEYGGWESRNIIEDFNQYCITLFKRFGDRVKYWVTLNEQNIFIGLGYRSGIHPPGVKDLKRMYQANHIANLANAKAIQSFREFVPNGFVGPSFAHGPVYPIDSHPDNILAAENAEEMINHWYMDVYAWGKYPQTTMEYLEREGLAPVIEDGDLELLKAGKPDFMGINYYQTTTVESNPLDGVGEGTMNTSGKKGTSSDSGVPGVFKTTPNPNLETTNWDWEIDPVGLRIGMRRINNRYNLPILISENGLGEFDKLEDGQIHDDYRIDYINHHLLEIKQAMSDGVNIIGYCTWSFTDLLSWLNGYQKRYGFVYVDRDEEGPKELRRYKKKSFHWYSQVIQSNGESLHRGDGE</sequence>
<dbReference type="EMBL" id="PDOD01000005">
    <property type="protein sequence ID" value="PYZ91913.1"/>
    <property type="molecule type" value="Genomic_DNA"/>
</dbReference>
<dbReference type="OrthoDB" id="9765195at2"/>
<evidence type="ECO:0000256" key="3">
    <source>
        <dbReference type="ARBA" id="ARBA00023295"/>
    </source>
</evidence>
<dbReference type="InterPro" id="IPR001360">
    <property type="entry name" value="Glyco_hydro_1"/>
</dbReference>
<dbReference type="FunFam" id="3.20.20.80:FF:000004">
    <property type="entry name" value="Beta-glucosidase 6-phospho-beta-glucosidase"/>
    <property type="match status" value="1"/>
</dbReference>
<feature type="active site" description="Nucleophile" evidence="4">
    <location>
        <position position="378"/>
    </location>
</feature>
<gene>
    <name evidence="7" type="ORF">CR194_17065</name>
</gene>
<dbReference type="PANTHER" id="PTHR10353:SF136">
    <property type="entry name" value="ARYL-PHOSPHO-BETA-D-GLUCOSIDASE BGLC"/>
    <property type="match status" value="1"/>
</dbReference>
<keyword evidence="2 6" id="KW-0378">Hydrolase</keyword>
<evidence type="ECO:0000256" key="4">
    <source>
        <dbReference type="PROSITE-ProRule" id="PRU10055"/>
    </source>
</evidence>
<dbReference type="GO" id="GO:0005829">
    <property type="term" value="C:cytosol"/>
    <property type="evidence" value="ECO:0007669"/>
    <property type="project" value="TreeGrafter"/>
</dbReference>
<dbReference type="GO" id="GO:0008422">
    <property type="term" value="F:beta-glucosidase activity"/>
    <property type="evidence" value="ECO:0007669"/>
    <property type="project" value="TreeGrafter"/>
</dbReference>
<name>A0A323TH57_9BACI</name>